<organism evidence="2 3">
    <name type="scientific">Duganella guangzhouensis</name>
    <dbReference type="NCBI Taxonomy" id="2666084"/>
    <lineage>
        <taxon>Bacteria</taxon>
        <taxon>Pseudomonadati</taxon>
        <taxon>Pseudomonadota</taxon>
        <taxon>Betaproteobacteria</taxon>
        <taxon>Burkholderiales</taxon>
        <taxon>Oxalobacteraceae</taxon>
        <taxon>Telluria group</taxon>
        <taxon>Duganella</taxon>
    </lineage>
</organism>
<evidence type="ECO:0000256" key="1">
    <source>
        <dbReference type="SAM" id="SignalP"/>
    </source>
</evidence>
<proteinExistence type="predicted"/>
<keyword evidence="3" id="KW-1185">Reference proteome</keyword>
<sequence length="145" mass="15377">MSYVRKFRMMMLAAVFAAPAYAQDTHCEIAQARELASLNDLPAQVQDLLERSVVGTGGISDIGGKFNASDAIVDASVPMRRLKSGQVGADCIHLAIERGGIGYSVQQAEYQLVDGAWVQIAGKRLKKAPPLAPTAGTRPAAAPPR</sequence>
<keyword evidence="1" id="KW-0732">Signal</keyword>
<feature type="chain" id="PRO_5026163668" evidence="1">
    <location>
        <begin position="23"/>
        <end position="145"/>
    </location>
</feature>
<gene>
    <name evidence="2" type="ORF">GJ699_30890</name>
</gene>
<comment type="caution">
    <text evidence="2">The sequence shown here is derived from an EMBL/GenBank/DDBJ whole genome shotgun (WGS) entry which is preliminary data.</text>
</comment>
<accession>A0A6I2LDR3</accession>
<dbReference type="Proteomes" id="UP000433309">
    <property type="component" value="Unassembled WGS sequence"/>
</dbReference>
<name>A0A6I2LDR3_9BURK</name>
<feature type="signal peptide" evidence="1">
    <location>
        <begin position="1"/>
        <end position="22"/>
    </location>
</feature>
<protein>
    <submittedName>
        <fullName evidence="2">Uncharacterized protein</fullName>
    </submittedName>
</protein>
<dbReference type="EMBL" id="WKJK01000026">
    <property type="protein sequence ID" value="MRW94389.1"/>
    <property type="molecule type" value="Genomic_DNA"/>
</dbReference>
<evidence type="ECO:0000313" key="3">
    <source>
        <dbReference type="Proteomes" id="UP000433309"/>
    </source>
</evidence>
<evidence type="ECO:0000313" key="2">
    <source>
        <dbReference type="EMBL" id="MRW94389.1"/>
    </source>
</evidence>
<dbReference type="AlphaFoldDB" id="A0A6I2LDR3"/>
<reference evidence="2 3" key="1">
    <citation type="submission" date="2019-11" db="EMBL/GenBank/DDBJ databases">
        <title>Novel species isolated from a subtropical stream in China.</title>
        <authorList>
            <person name="Lu H."/>
        </authorList>
    </citation>
    <scope>NUCLEOTIDE SEQUENCE [LARGE SCALE GENOMIC DNA]</scope>
    <source>
        <strain evidence="2 3">FT80W</strain>
    </source>
</reference>